<organism evidence="1 2">
    <name type="scientific">Ixodes persulcatus</name>
    <name type="common">Taiga tick</name>
    <dbReference type="NCBI Taxonomy" id="34615"/>
    <lineage>
        <taxon>Eukaryota</taxon>
        <taxon>Metazoa</taxon>
        <taxon>Ecdysozoa</taxon>
        <taxon>Arthropoda</taxon>
        <taxon>Chelicerata</taxon>
        <taxon>Arachnida</taxon>
        <taxon>Acari</taxon>
        <taxon>Parasitiformes</taxon>
        <taxon>Ixodida</taxon>
        <taxon>Ixodoidea</taxon>
        <taxon>Ixodidae</taxon>
        <taxon>Ixodinae</taxon>
        <taxon>Ixodes</taxon>
    </lineage>
</organism>
<dbReference type="EMBL" id="JABSTQ010010210">
    <property type="protein sequence ID" value="KAG0422561.1"/>
    <property type="molecule type" value="Genomic_DNA"/>
</dbReference>
<comment type="caution">
    <text evidence="1">The sequence shown here is derived from an EMBL/GenBank/DDBJ whole genome shotgun (WGS) entry which is preliminary data.</text>
</comment>
<proteinExistence type="predicted"/>
<keyword evidence="2" id="KW-1185">Reference proteome</keyword>
<evidence type="ECO:0000313" key="1">
    <source>
        <dbReference type="EMBL" id="KAG0422561.1"/>
    </source>
</evidence>
<protein>
    <submittedName>
        <fullName evidence="1">Uncharacterized protein</fullName>
    </submittedName>
</protein>
<reference evidence="1 2" key="1">
    <citation type="journal article" date="2020" name="Cell">
        <title>Large-Scale Comparative Analyses of Tick Genomes Elucidate Their Genetic Diversity and Vector Capacities.</title>
        <authorList>
            <consortium name="Tick Genome and Microbiome Consortium (TIGMIC)"/>
            <person name="Jia N."/>
            <person name="Wang J."/>
            <person name="Shi W."/>
            <person name="Du L."/>
            <person name="Sun Y."/>
            <person name="Zhan W."/>
            <person name="Jiang J.F."/>
            <person name="Wang Q."/>
            <person name="Zhang B."/>
            <person name="Ji P."/>
            <person name="Bell-Sakyi L."/>
            <person name="Cui X.M."/>
            <person name="Yuan T.T."/>
            <person name="Jiang B.G."/>
            <person name="Yang W.F."/>
            <person name="Lam T.T."/>
            <person name="Chang Q.C."/>
            <person name="Ding S.J."/>
            <person name="Wang X.J."/>
            <person name="Zhu J.G."/>
            <person name="Ruan X.D."/>
            <person name="Zhao L."/>
            <person name="Wei J.T."/>
            <person name="Ye R.Z."/>
            <person name="Que T.C."/>
            <person name="Du C.H."/>
            <person name="Zhou Y.H."/>
            <person name="Cheng J.X."/>
            <person name="Dai P.F."/>
            <person name="Guo W.B."/>
            <person name="Han X.H."/>
            <person name="Huang E.J."/>
            <person name="Li L.F."/>
            <person name="Wei W."/>
            <person name="Gao Y.C."/>
            <person name="Liu J.Z."/>
            <person name="Shao H.Z."/>
            <person name="Wang X."/>
            <person name="Wang C.C."/>
            <person name="Yang T.C."/>
            <person name="Huo Q.B."/>
            <person name="Li W."/>
            <person name="Chen H.Y."/>
            <person name="Chen S.E."/>
            <person name="Zhou L.G."/>
            <person name="Ni X.B."/>
            <person name="Tian J.H."/>
            <person name="Sheng Y."/>
            <person name="Liu T."/>
            <person name="Pan Y.S."/>
            <person name="Xia L.Y."/>
            <person name="Li J."/>
            <person name="Zhao F."/>
            <person name="Cao W.C."/>
        </authorList>
    </citation>
    <scope>NUCLEOTIDE SEQUENCE [LARGE SCALE GENOMIC DNA]</scope>
    <source>
        <strain evidence="1">Iper-2018</strain>
    </source>
</reference>
<dbReference type="Proteomes" id="UP000805193">
    <property type="component" value="Unassembled WGS sequence"/>
</dbReference>
<name>A0AC60PNH4_IXOPE</name>
<accession>A0AC60PNH4</accession>
<gene>
    <name evidence="1" type="ORF">HPB47_001625</name>
</gene>
<sequence length="138" mass="14786">MVMFLFALIERRVQQADDEGMEMEDALVSPFGDISRLAAERAVQIGPLQTKGLLPLHRGPETNLGSSGHLANEGMEMEDSLVSPFGEISRLAAERAVQIGTLQTKGLLPHHRGPMASKSPASLTEMDGSSEGGNTTTR</sequence>
<evidence type="ECO:0000313" key="2">
    <source>
        <dbReference type="Proteomes" id="UP000805193"/>
    </source>
</evidence>